<evidence type="ECO:0000313" key="2">
    <source>
        <dbReference type="Proteomes" id="UP001303046"/>
    </source>
</evidence>
<sequence>MLTAFAAVDNAYFRCGFLQQGAESDRFLRARSADYDTYDPKSSKRTDVVQQDVMQVGNRWSRFQEANRENIGNNVNNTTQEDPEMTQLNEQNVLQPQVLAYKAVLDGC</sequence>
<name>A0ABR1BS89_NECAM</name>
<comment type="caution">
    <text evidence="1">The sequence shown here is derived from an EMBL/GenBank/DDBJ whole genome shotgun (WGS) entry which is preliminary data.</text>
</comment>
<gene>
    <name evidence="1" type="primary">Necator_chrI.g2486</name>
    <name evidence="1" type="ORF">RB195_006358</name>
</gene>
<dbReference type="EMBL" id="JAVFWL010000001">
    <property type="protein sequence ID" value="KAK6729261.1"/>
    <property type="molecule type" value="Genomic_DNA"/>
</dbReference>
<reference evidence="1 2" key="1">
    <citation type="submission" date="2023-08" db="EMBL/GenBank/DDBJ databases">
        <title>A Necator americanus chromosomal reference genome.</title>
        <authorList>
            <person name="Ilik V."/>
            <person name="Petrzelkova K.J."/>
            <person name="Pardy F."/>
            <person name="Fuh T."/>
            <person name="Niatou-Singa F.S."/>
            <person name="Gouil Q."/>
            <person name="Baker L."/>
            <person name="Ritchie M.E."/>
            <person name="Jex A.R."/>
            <person name="Gazzola D."/>
            <person name="Li H."/>
            <person name="Toshio Fujiwara R."/>
            <person name="Zhan B."/>
            <person name="Aroian R.V."/>
            <person name="Pafco B."/>
            <person name="Schwarz E.M."/>
        </authorList>
    </citation>
    <scope>NUCLEOTIDE SEQUENCE [LARGE SCALE GENOMIC DNA]</scope>
    <source>
        <strain evidence="1 2">Aroian</strain>
        <tissue evidence="1">Whole animal</tissue>
    </source>
</reference>
<dbReference type="Proteomes" id="UP001303046">
    <property type="component" value="Unassembled WGS sequence"/>
</dbReference>
<accession>A0ABR1BS89</accession>
<organism evidence="1 2">
    <name type="scientific">Necator americanus</name>
    <name type="common">Human hookworm</name>
    <dbReference type="NCBI Taxonomy" id="51031"/>
    <lineage>
        <taxon>Eukaryota</taxon>
        <taxon>Metazoa</taxon>
        <taxon>Ecdysozoa</taxon>
        <taxon>Nematoda</taxon>
        <taxon>Chromadorea</taxon>
        <taxon>Rhabditida</taxon>
        <taxon>Rhabditina</taxon>
        <taxon>Rhabditomorpha</taxon>
        <taxon>Strongyloidea</taxon>
        <taxon>Ancylostomatidae</taxon>
        <taxon>Bunostominae</taxon>
        <taxon>Necator</taxon>
    </lineage>
</organism>
<evidence type="ECO:0000313" key="1">
    <source>
        <dbReference type="EMBL" id="KAK6729261.1"/>
    </source>
</evidence>
<protein>
    <submittedName>
        <fullName evidence="1">Uncharacterized protein</fullName>
    </submittedName>
</protein>
<proteinExistence type="predicted"/>
<keyword evidence="2" id="KW-1185">Reference proteome</keyword>